<organism evidence="2 3">
    <name type="scientific">Mobiluncus curtisii</name>
    <dbReference type="NCBI Taxonomy" id="2051"/>
    <lineage>
        <taxon>Bacteria</taxon>
        <taxon>Bacillati</taxon>
        <taxon>Actinomycetota</taxon>
        <taxon>Actinomycetes</taxon>
        <taxon>Actinomycetales</taxon>
        <taxon>Actinomycetaceae</taxon>
        <taxon>Mobiluncus</taxon>
    </lineage>
</organism>
<dbReference type="AlphaFoldDB" id="A0A2X2YQ74"/>
<dbReference type="GeneID" id="55565409"/>
<dbReference type="SUPFAM" id="SSF89447">
    <property type="entry name" value="AbrB/MazE/MraZ-like"/>
    <property type="match status" value="1"/>
</dbReference>
<reference evidence="2 3" key="1">
    <citation type="submission" date="2018-06" db="EMBL/GenBank/DDBJ databases">
        <authorList>
            <consortium name="Pathogen Informatics"/>
            <person name="Doyle S."/>
        </authorList>
    </citation>
    <scope>NUCLEOTIDE SEQUENCE [LARGE SCALE GENOMIC DNA]</scope>
    <source>
        <strain evidence="2 3">NCTC11820</strain>
    </source>
</reference>
<reference evidence="1 4" key="2">
    <citation type="submission" date="2020-04" db="EMBL/GenBank/DDBJ databases">
        <title>Antimicrobial susceptibility and clonality of vaginal-derived multi-drug resistant Mobiluncus isolates in China.</title>
        <authorList>
            <person name="Zhang X."/>
        </authorList>
    </citation>
    <scope>NUCLEOTIDE SEQUENCE [LARGE SCALE GENOMIC DNA]</scope>
    <source>
        <strain evidence="1 4">19</strain>
    </source>
</reference>
<evidence type="ECO:0000313" key="2">
    <source>
        <dbReference type="EMBL" id="SQB65031.1"/>
    </source>
</evidence>
<gene>
    <name evidence="1" type="ORF">HHJ67_07405</name>
    <name evidence="2" type="ORF">NCTC11820_01304</name>
</gene>
<keyword evidence="1" id="KW-0238">DNA-binding</keyword>
<name>A0A2X2YQ74_9ACTO</name>
<evidence type="ECO:0000313" key="3">
    <source>
        <dbReference type="Proteomes" id="UP000250245"/>
    </source>
</evidence>
<proteinExistence type="predicted"/>
<dbReference type="GO" id="GO:0003677">
    <property type="term" value="F:DNA binding"/>
    <property type="evidence" value="ECO:0007669"/>
    <property type="project" value="UniProtKB-KW"/>
</dbReference>
<dbReference type="RefSeq" id="WP_013189282.1">
    <property type="nucleotide sequence ID" value="NZ_CP068112.1"/>
</dbReference>
<sequence length="80" mass="8860">MSTTYATVVGDRGRLVIPSTLRHNQKWEQGTQLLMLETPHGVIAMTREQAKQLVKKQIGAGSLVQELIAERRSAAQEESS</sequence>
<dbReference type="Proteomes" id="UP000250245">
    <property type="component" value="Unassembled WGS sequence"/>
</dbReference>
<dbReference type="OMA" id="TPHGVIA"/>
<accession>A0A2X2YQ74</accession>
<dbReference type="EMBL" id="JABCUI010000003">
    <property type="protein sequence ID" value="NMW87576.1"/>
    <property type="molecule type" value="Genomic_DNA"/>
</dbReference>
<dbReference type="InterPro" id="IPR037914">
    <property type="entry name" value="SpoVT-AbrB_sf"/>
</dbReference>
<evidence type="ECO:0000313" key="4">
    <source>
        <dbReference type="Proteomes" id="UP000553981"/>
    </source>
</evidence>
<dbReference type="EMBL" id="UASJ01000001">
    <property type="protein sequence ID" value="SQB65031.1"/>
    <property type="molecule type" value="Genomic_DNA"/>
</dbReference>
<protein>
    <submittedName>
        <fullName evidence="1">AbrB/MazE/SpoVT family DNA-binding domain-containing protein</fullName>
    </submittedName>
</protein>
<dbReference type="Proteomes" id="UP000553981">
    <property type="component" value="Unassembled WGS sequence"/>
</dbReference>
<evidence type="ECO:0000313" key="1">
    <source>
        <dbReference type="EMBL" id="NMW87576.1"/>
    </source>
</evidence>